<dbReference type="Proteomes" id="UP001501822">
    <property type="component" value="Unassembled WGS sequence"/>
</dbReference>
<dbReference type="InterPro" id="IPR051446">
    <property type="entry name" value="HTH_trans_reg/aminotransferase"/>
</dbReference>
<gene>
    <name evidence="8" type="ORF">GCM10010151_37590</name>
</gene>
<dbReference type="Gene3D" id="1.10.10.10">
    <property type="entry name" value="Winged helix-like DNA-binding domain superfamily/Winged helix DNA-binding domain"/>
    <property type="match status" value="1"/>
</dbReference>
<dbReference type="PANTHER" id="PTHR46577">
    <property type="entry name" value="HTH-TYPE TRANSCRIPTIONAL REGULATORY PROTEIN GABR"/>
    <property type="match status" value="1"/>
</dbReference>
<dbReference type="SUPFAM" id="SSF53383">
    <property type="entry name" value="PLP-dependent transferases"/>
    <property type="match status" value="1"/>
</dbReference>
<dbReference type="PROSITE" id="PS50949">
    <property type="entry name" value="HTH_GNTR"/>
    <property type="match status" value="1"/>
</dbReference>
<keyword evidence="5" id="KW-0804">Transcription</keyword>
<name>A0ABP3GFN8_9ACTN</name>
<evidence type="ECO:0000313" key="8">
    <source>
        <dbReference type="EMBL" id="GAA0344338.1"/>
    </source>
</evidence>
<sequence>MGGVDLHIDLAGPGGLAARIYHQLLDAILDGRLRPGERLPPSRDLARRLQVSRNTVCVAYERLTAEGFLTARVGAGTYVGAARPARARRRSAPTGGAVRPRPPWDSLTPAPHPTSAPAPYDFGVGMPDAGLFPLATWRRLLTAELRASALRVSGYGDPAGHPALRAAIARYVGVARSVRADTDDVLLTQGAQQALDLLARVLIAPGDHVAVEEPGYPPARRLFTALGARVTGVPVDEEGLDVTALPGTARLVYVTPSHQFPLGTPMSAARRTALLAWADRHGAVIMEDDYDSEFRFSARPLQPLQSLDRSGRVVYVGTFSKTLSPLLRSGFLVAPATLRPALRAARQLTDWHGDPVAQAALARLIDSGELSRHVRKATRVYAARHERLTAALGEELADRLTPVPSTAGLHLCARLRPGVRAELEDVRARARRSGVAVETLDAYCADRPQAGLVLGYGMIPADRIGDGVRLLRRAFGDAEVECRRAEPGRGLLP</sequence>
<keyword evidence="8" id="KW-0032">Aminotransferase</keyword>
<evidence type="ECO:0000256" key="6">
    <source>
        <dbReference type="SAM" id="MobiDB-lite"/>
    </source>
</evidence>
<reference evidence="9" key="1">
    <citation type="journal article" date="2019" name="Int. J. Syst. Evol. Microbiol.">
        <title>The Global Catalogue of Microorganisms (GCM) 10K type strain sequencing project: providing services to taxonomists for standard genome sequencing and annotation.</title>
        <authorList>
            <consortium name="The Broad Institute Genomics Platform"/>
            <consortium name="The Broad Institute Genome Sequencing Center for Infectious Disease"/>
            <person name="Wu L."/>
            <person name="Ma J."/>
        </authorList>
    </citation>
    <scope>NUCLEOTIDE SEQUENCE [LARGE SCALE GENOMIC DNA]</scope>
    <source>
        <strain evidence="9">JCM 3146</strain>
    </source>
</reference>
<keyword evidence="8" id="KW-0808">Transferase</keyword>
<dbReference type="InterPro" id="IPR015424">
    <property type="entry name" value="PyrdxlP-dep_Trfase"/>
</dbReference>
<dbReference type="Gene3D" id="3.40.640.10">
    <property type="entry name" value="Type I PLP-dependent aspartate aminotransferase-like (Major domain)"/>
    <property type="match status" value="1"/>
</dbReference>
<keyword evidence="2" id="KW-0663">Pyridoxal phosphate</keyword>
<evidence type="ECO:0000256" key="5">
    <source>
        <dbReference type="ARBA" id="ARBA00023163"/>
    </source>
</evidence>
<dbReference type="Pfam" id="PF00155">
    <property type="entry name" value="Aminotran_1_2"/>
    <property type="match status" value="1"/>
</dbReference>
<dbReference type="CDD" id="cd00609">
    <property type="entry name" value="AAT_like"/>
    <property type="match status" value="1"/>
</dbReference>
<dbReference type="EMBL" id="BAAABM010000029">
    <property type="protein sequence ID" value="GAA0344338.1"/>
    <property type="molecule type" value="Genomic_DNA"/>
</dbReference>
<evidence type="ECO:0000256" key="4">
    <source>
        <dbReference type="ARBA" id="ARBA00023125"/>
    </source>
</evidence>
<keyword evidence="3" id="KW-0805">Transcription regulation</keyword>
<evidence type="ECO:0000256" key="3">
    <source>
        <dbReference type="ARBA" id="ARBA00023015"/>
    </source>
</evidence>
<keyword evidence="4" id="KW-0238">DNA-binding</keyword>
<dbReference type="InterPro" id="IPR015421">
    <property type="entry name" value="PyrdxlP-dep_Trfase_major"/>
</dbReference>
<keyword evidence="9" id="KW-1185">Reference proteome</keyword>
<dbReference type="CDD" id="cd07377">
    <property type="entry name" value="WHTH_GntR"/>
    <property type="match status" value="1"/>
</dbReference>
<dbReference type="GO" id="GO:0008483">
    <property type="term" value="F:transaminase activity"/>
    <property type="evidence" value="ECO:0007669"/>
    <property type="project" value="UniProtKB-KW"/>
</dbReference>
<evidence type="ECO:0000256" key="1">
    <source>
        <dbReference type="ARBA" id="ARBA00005384"/>
    </source>
</evidence>
<dbReference type="InterPro" id="IPR036388">
    <property type="entry name" value="WH-like_DNA-bd_sf"/>
</dbReference>
<dbReference type="SUPFAM" id="SSF46785">
    <property type="entry name" value="Winged helix' DNA-binding domain"/>
    <property type="match status" value="1"/>
</dbReference>
<dbReference type="PRINTS" id="PR00035">
    <property type="entry name" value="HTHGNTR"/>
</dbReference>
<evidence type="ECO:0000259" key="7">
    <source>
        <dbReference type="PROSITE" id="PS50949"/>
    </source>
</evidence>
<comment type="caution">
    <text evidence="8">The sequence shown here is derived from an EMBL/GenBank/DDBJ whole genome shotgun (WGS) entry which is preliminary data.</text>
</comment>
<comment type="similarity">
    <text evidence="1">In the C-terminal section; belongs to the class-I pyridoxal-phosphate-dependent aminotransferase family.</text>
</comment>
<dbReference type="InterPro" id="IPR000524">
    <property type="entry name" value="Tscrpt_reg_HTH_GntR"/>
</dbReference>
<dbReference type="InterPro" id="IPR036390">
    <property type="entry name" value="WH_DNA-bd_sf"/>
</dbReference>
<feature type="region of interest" description="Disordered" evidence="6">
    <location>
        <begin position="85"/>
        <end position="114"/>
    </location>
</feature>
<dbReference type="PANTHER" id="PTHR46577:SF1">
    <property type="entry name" value="HTH-TYPE TRANSCRIPTIONAL REGULATORY PROTEIN GABR"/>
    <property type="match status" value="1"/>
</dbReference>
<organism evidence="8 9">
    <name type="scientific">Actinoallomurus spadix</name>
    <dbReference type="NCBI Taxonomy" id="79912"/>
    <lineage>
        <taxon>Bacteria</taxon>
        <taxon>Bacillati</taxon>
        <taxon>Actinomycetota</taxon>
        <taxon>Actinomycetes</taxon>
        <taxon>Streptosporangiales</taxon>
        <taxon>Thermomonosporaceae</taxon>
        <taxon>Actinoallomurus</taxon>
    </lineage>
</organism>
<dbReference type="Pfam" id="PF00392">
    <property type="entry name" value="GntR"/>
    <property type="match status" value="1"/>
</dbReference>
<dbReference type="SMART" id="SM00345">
    <property type="entry name" value="HTH_GNTR"/>
    <property type="match status" value="1"/>
</dbReference>
<feature type="domain" description="HTH gntR-type" evidence="7">
    <location>
        <begin position="14"/>
        <end position="82"/>
    </location>
</feature>
<accession>A0ABP3GFN8</accession>
<evidence type="ECO:0000256" key="2">
    <source>
        <dbReference type="ARBA" id="ARBA00022898"/>
    </source>
</evidence>
<evidence type="ECO:0000313" key="9">
    <source>
        <dbReference type="Proteomes" id="UP001501822"/>
    </source>
</evidence>
<dbReference type="InterPro" id="IPR004839">
    <property type="entry name" value="Aminotransferase_I/II_large"/>
</dbReference>
<proteinExistence type="inferred from homology"/>
<protein>
    <submittedName>
        <fullName evidence="8">PLP-dependent aminotransferase family protein</fullName>
    </submittedName>
</protein>